<proteinExistence type="predicted"/>
<name>A0AAU6W1H8_9VIRU</name>
<accession>A0AAU6W1H8</accession>
<protein>
    <submittedName>
        <fullName evidence="1">Uncharacterized protein</fullName>
    </submittedName>
</protein>
<sequence length="176" mass="19652">MKLIDILVTKMKNWPNPINALVQNQGGEIYPFQGDGLTIISTLELADDWDYAVVTRKAWLEAREALIEPQWIGEGLPPVGAVCEFAMHDSGDWEKVEIIAHHNGYAVIAIASTDGFNVDVADRHEIRPIRTAEHIAAEEREKAALEMLPFIAVFDPVPVDIAYELYDAGYRKQVAP</sequence>
<evidence type="ECO:0000313" key="1">
    <source>
        <dbReference type="EMBL" id="XAI70551.1"/>
    </source>
</evidence>
<dbReference type="EMBL" id="PP179325">
    <property type="protein sequence ID" value="XAI70551.1"/>
    <property type="molecule type" value="Genomic_DNA"/>
</dbReference>
<organism evidence="1">
    <name type="scientific">Pseudomonas phage Touem01</name>
    <dbReference type="NCBI Taxonomy" id="3138548"/>
    <lineage>
        <taxon>Viruses</taxon>
    </lineage>
</organism>
<reference evidence="1" key="1">
    <citation type="journal article" date="2024" name="J. Gen. Virol.">
        <title>Novel phages of Pseudomonas syringae unveil numerous potential auxiliary metabolic genes.</title>
        <authorList>
            <person name="Feltin C."/>
            <person name="Garneau J.R."/>
            <person name="Morris C.E."/>
            <person name="Berard A."/>
            <person name="Torres-Barcelo C."/>
        </authorList>
    </citation>
    <scope>NUCLEOTIDE SEQUENCE</scope>
</reference>
<gene>
    <name evidence="1" type="ORF">Touem01_00022</name>
</gene>